<comment type="caution">
    <text evidence="7">The sequence shown here is derived from an EMBL/GenBank/DDBJ whole genome shotgun (WGS) entry which is preliminary data.</text>
</comment>
<sequence>MKYNFDQVINRYQTSSEKWDEVEHIYGESDLLPLWVADMDFQSPHVVIEAMQKRIEHGIFGYNTRMDSYYEAITNWMREKHQWEVPKEWICYSPGVMPAISLVITHFTKPNDLILVQPPVYAPFFEVVTKNNRKLITNPLKYENNRYFIDFADLERKLDLGVKLFILCSPHNPVGRVWSKEELTQLAKMCGERDVLIVADEIHSDLVYKGNKHIPLASISEELAQRSIICNAPTKTFNLPGIQTANVIIANEKLRTHFQKALESHFLQFSNTFGIIATESAYRFGADWLEQCMDYIQDNFQLVQSYFKEHVPEIKVIQAEGTYLAWLDCKDLPFDTPTLMKCMIKEAKVAPVFGKTFGMEGAGFLRLNIGTPRAVLQEALKRMSVAVKNY</sequence>
<evidence type="ECO:0000313" key="7">
    <source>
        <dbReference type="EMBL" id="MXQ55644.1"/>
    </source>
</evidence>
<evidence type="ECO:0000313" key="8">
    <source>
        <dbReference type="Proteomes" id="UP000430692"/>
    </source>
</evidence>
<protein>
    <recommendedName>
        <fullName evidence="2">cysteine-S-conjugate beta-lyase</fullName>
        <ecNumber evidence="2">4.4.1.13</ecNumber>
    </recommendedName>
</protein>
<dbReference type="RefSeq" id="WP_160802997.1">
    <property type="nucleotide sequence ID" value="NZ_WUUL01000017.1"/>
</dbReference>
<dbReference type="Pfam" id="PF00155">
    <property type="entry name" value="Aminotran_1_2"/>
    <property type="match status" value="1"/>
</dbReference>
<dbReference type="AlphaFoldDB" id="A0A6I4W4D7"/>
<comment type="cofactor">
    <cofactor evidence="1">
        <name>pyridoxal 5'-phosphate</name>
        <dbReference type="ChEBI" id="CHEBI:597326"/>
    </cofactor>
</comment>
<accession>A0A6I4W4D7</accession>
<dbReference type="GO" id="GO:0047804">
    <property type="term" value="F:cysteine-S-conjugate beta-lyase activity"/>
    <property type="evidence" value="ECO:0007669"/>
    <property type="project" value="UniProtKB-EC"/>
</dbReference>
<comment type="similarity">
    <text evidence="5">Belongs to the class-II pyridoxal-phosphate-dependent aminotransferase family. MalY/PatB cystathionine beta-lyase subfamily.</text>
</comment>
<dbReference type="InterPro" id="IPR015422">
    <property type="entry name" value="PyrdxlP-dep_Trfase_small"/>
</dbReference>
<dbReference type="NCBIfam" id="TIGR04350">
    <property type="entry name" value="C_S_lyase_PatB"/>
    <property type="match status" value="1"/>
</dbReference>
<keyword evidence="8" id="KW-1185">Reference proteome</keyword>
<dbReference type="EMBL" id="WUUL01000017">
    <property type="protein sequence ID" value="MXQ55644.1"/>
    <property type="molecule type" value="Genomic_DNA"/>
</dbReference>
<keyword evidence="3" id="KW-0663">Pyridoxal phosphate</keyword>
<organism evidence="7 8">
    <name type="scientific">Shimazuella alba</name>
    <dbReference type="NCBI Taxonomy" id="2690964"/>
    <lineage>
        <taxon>Bacteria</taxon>
        <taxon>Bacillati</taxon>
        <taxon>Bacillota</taxon>
        <taxon>Bacilli</taxon>
        <taxon>Bacillales</taxon>
        <taxon>Thermoactinomycetaceae</taxon>
        <taxon>Shimazuella</taxon>
    </lineage>
</organism>
<reference evidence="7 8" key="1">
    <citation type="submission" date="2019-12" db="EMBL/GenBank/DDBJ databases">
        <title>Whole-genome analyses of novel actinobacteria.</title>
        <authorList>
            <person name="Sahin N."/>
            <person name="Saygin H."/>
        </authorList>
    </citation>
    <scope>NUCLEOTIDE SEQUENCE [LARGE SCALE GENOMIC DNA]</scope>
    <source>
        <strain evidence="7 8">KC615</strain>
    </source>
</reference>
<keyword evidence="4 7" id="KW-0456">Lyase</keyword>
<evidence type="ECO:0000256" key="5">
    <source>
        <dbReference type="ARBA" id="ARBA00037974"/>
    </source>
</evidence>
<dbReference type="SUPFAM" id="SSF53383">
    <property type="entry name" value="PLP-dependent transferases"/>
    <property type="match status" value="1"/>
</dbReference>
<dbReference type="CDD" id="cd00609">
    <property type="entry name" value="AAT_like"/>
    <property type="match status" value="1"/>
</dbReference>
<dbReference type="InterPro" id="IPR015424">
    <property type="entry name" value="PyrdxlP-dep_Trfase"/>
</dbReference>
<dbReference type="InterPro" id="IPR027619">
    <property type="entry name" value="C-S_lyase_PatB-like"/>
</dbReference>
<name>A0A6I4W4D7_9BACL</name>
<dbReference type="Gene3D" id="3.90.1150.10">
    <property type="entry name" value="Aspartate Aminotransferase, domain 1"/>
    <property type="match status" value="1"/>
</dbReference>
<proteinExistence type="inferred from homology"/>
<dbReference type="PANTHER" id="PTHR43525:SF1">
    <property type="entry name" value="PROTEIN MALY"/>
    <property type="match status" value="1"/>
</dbReference>
<dbReference type="GO" id="GO:0030170">
    <property type="term" value="F:pyridoxal phosphate binding"/>
    <property type="evidence" value="ECO:0007669"/>
    <property type="project" value="InterPro"/>
</dbReference>
<gene>
    <name evidence="7" type="ORF">GSM42_18325</name>
</gene>
<feature type="domain" description="Aminotransferase class I/classII large" evidence="6">
    <location>
        <begin position="32"/>
        <end position="382"/>
    </location>
</feature>
<evidence type="ECO:0000256" key="2">
    <source>
        <dbReference type="ARBA" id="ARBA00012224"/>
    </source>
</evidence>
<dbReference type="PANTHER" id="PTHR43525">
    <property type="entry name" value="PROTEIN MALY"/>
    <property type="match status" value="1"/>
</dbReference>
<dbReference type="InterPro" id="IPR015421">
    <property type="entry name" value="PyrdxlP-dep_Trfase_major"/>
</dbReference>
<dbReference type="EC" id="4.4.1.13" evidence="2"/>
<evidence type="ECO:0000256" key="3">
    <source>
        <dbReference type="ARBA" id="ARBA00022898"/>
    </source>
</evidence>
<dbReference type="InterPro" id="IPR004839">
    <property type="entry name" value="Aminotransferase_I/II_large"/>
</dbReference>
<evidence type="ECO:0000259" key="6">
    <source>
        <dbReference type="Pfam" id="PF00155"/>
    </source>
</evidence>
<dbReference type="InterPro" id="IPR051798">
    <property type="entry name" value="Class-II_PLP-Dep_Aminotrans"/>
</dbReference>
<evidence type="ECO:0000256" key="1">
    <source>
        <dbReference type="ARBA" id="ARBA00001933"/>
    </source>
</evidence>
<dbReference type="Gene3D" id="3.40.640.10">
    <property type="entry name" value="Type I PLP-dependent aspartate aminotransferase-like (Major domain)"/>
    <property type="match status" value="1"/>
</dbReference>
<dbReference type="Proteomes" id="UP000430692">
    <property type="component" value="Unassembled WGS sequence"/>
</dbReference>
<evidence type="ECO:0000256" key="4">
    <source>
        <dbReference type="ARBA" id="ARBA00023239"/>
    </source>
</evidence>